<gene>
    <name evidence="1" type="ORF">D5R81_14085</name>
</gene>
<evidence type="ECO:0000313" key="1">
    <source>
        <dbReference type="EMBL" id="RJY10699.1"/>
    </source>
</evidence>
<protein>
    <submittedName>
        <fullName evidence="1">Uncharacterized protein</fullName>
    </submittedName>
</protein>
<organism evidence="1 2">
    <name type="scientific">Parashewanella spongiae</name>
    <dbReference type="NCBI Taxonomy" id="342950"/>
    <lineage>
        <taxon>Bacteria</taxon>
        <taxon>Pseudomonadati</taxon>
        <taxon>Pseudomonadota</taxon>
        <taxon>Gammaproteobacteria</taxon>
        <taxon>Alteromonadales</taxon>
        <taxon>Shewanellaceae</taxon>
        <taxon>Parashewanella</taxon>
    </lineage>
</organism>
<dbReference type="Proteomes" id="UP000273022">
    <property type="component" value="Unassembled WGS sequence"/>
</dbReference>
<proteinExistence type="predicted"/>
<dbReference type="EMBL" id="QYYH01000096">
    <property type="protein sequence ID" value="RJY10699.1"/>
    <property type="molecule type" value="Genomic_DNA"/>
</dbReference>
<dbReference type="RefSeq" id="WP_121854275.1">
    <property type="nucleotide sequence ID" value="NZ_CP037952.1"/>
</dbReference>
<keyword evidence="2" id="KW-1185">Reference proteome</keyword>
<accession>A0A3A6U0T6</accession>
<comment type="caution">
    <text evidence="1">The sequence shown here is derived from an EMBL/GenBank/DDBJ whole genome shotgun (WGS) entry which is preliminary data.</text>
</comment>
<name>A0A3A6U0T6_9GAMM</name>
<dbReference type="AlphaFoldDB" id="A0A3A6U0T6"/>
<evidence type="ECO:0000313" key="2">
    <source>
        <dbReference type="Proteomes" id="UP000273022"/>
    </source>
</evidence>
<reference evidence="1 2" key="1">
    <citation type="submission" date="2018-09" db="EMBL/GenBank/DDBJ databases">
        <title>Phylogeny of the Shewanellaceae, and recommendation for two new genera, Pseudoshewanella and Parashewanella.</title>
        <authorList>
            <person name="Wang G."/>
        </authorList>
    </citation>
    <scope>NUCLEOTIDE SEQUENCE [LARGE SCALE GENOMIC DNA]</scope>
    <source>
        <strain evidence="1 2">KCTC 22492</strain>
    </source>
</reference>
<sequence>MLAIGTGDIERHGSYLSMDSAIAEPDTSHELAVVQNVNEVLLDNCELSTLTQTELQTQIATQTHFDNQLKLALANKLTHVELCQSFVELQKHSLGDLNVFSMAFSAKDTLQGSESYTLVLSINDRAIFNGTAIAAPANVYHIKGIIPQRPIPSDIDIAHYRDLIVLKAESDSLAVLSHLPVKTSVQFVDEMVDTFSQGDLQHHDQLLKILDERIYSIKECPISDGFKTILLSDLSVTSDQGNDEGYADLEDNPGNVQWDEIVLIHQNDLIDKSKFVRYQVEVHEETITLYCPIEFSSELVALINTNHLLGTPTLREHLSKLNDKMLANNIQENFTPIAERFNQALGYHDKVPDSFHRLDDISLGKCTLKDLINRH</sequence>